<keyword evidence="4" id="KW-0460">Magnesium</keyword>
<evidence type="ECO:0000256" key="3">
    <source>
        <dbReference type="PIRSR" id="PIRSR606689-1"/>
    </source>
</evidence>
<evidence type="ECO:0000313" key="6">
    <source>
        <dbReference type="Proteomes" id="UP001208570"/>
    </source>
</evidence>
<dbReference type="EMBL" id="JAODUP010001999">
    <property type="protein sequence ID" value="KAK2139137.1"/>
    <property type="molecule type" value="Genomic_DNA"/>
</dbReference>
<gene>
    <name evidence="5" type="ORF">LSH36_2003g00011</name>
</gene>
<dbReference type="GO" id="GO:0005525">
    <property type="term" value="F:GTP binding"/>
    <property type="evidence" value="ECO:0007669"/>
    <property type="project" value="UniProtKB-KW"/>
</dbReference>
<protein>
    <submittedName>
        <fullName evidence="5">Uncharacterized protein</fullName>
    </submittedName>
</protein>
<dbReference type="GO" id="GO:0046872">
    <property type="term" value="F:metal ion binding"/>
    <property type="evidence" value="ECO:0007669"/>
    <property type="project" value="UniProtKB-KW"/>
</dbReference>
<evidence type="ECO:0000256" key="4">
    <source>
        <dbReference type="PIRSR" id="PIRSR606689-2"/>
    </source>
</evidence>
<accession>A0AAD9IQI2</accession>
<dbReference type="PANTHER" id="PTHR11711">
    <property type="entry name" value="ADP RIBOSYLATION FACTOR-RELATED"/>
    <property type="match status" value="1"/>
</dbReference>
<evidence type="ECO:0000256" key="1">
    <source>
        <dbReference type="ARBA" id="ARBA00022741"/>
    </source>
</evidence>
<dbReference type="SUPFAM" id="SSF52540">
    <property type="entry name" value="P-loop containing nucleoside triphosphate hydrolases"/>
    <property type="match status" value="1"/>
</dbReference>
<keyword evidence="2 3" id="KW-0342">GTP-binding</keyword>
<organism evidence="5 6">
    <name type="scientific">Paralvinella palmiformis</name>
    <dbReference type="NCBI Taxonomy" id="53620"/>
    <lineage>
        <taxon>Eukaryota</taxon>
        <taxon>Metazoa</taxon>
        <taxon>Spiralia</taxon>
        <taxon>Lophotrochozoa</taxon>
        <taxon>Annelida</taxon>
        <taxon>Polychaeta</taxon>
        <taxon>Sedentaria</taxon>
        <taxon>Canalipalpata</taxon>
        <taxon>Terebellida</taxon>
        <taxon>Terebelliformia</taxon>
        <taxon>Alvinellidae</taxon>
        <taxon>Paralvinella</taxon>
    </lineage>
</organism>
<dbReference type="Gene3D" id="3.40.50.300">
    <property type="entry name" value="P-loop containing nucleotide triphosphate hydrolases"/>
    <property type="match status" value="2"/>
</dbReference>
<feature type="binding site" evidence="4">
    <location>
        <position position="5"/>
    </location>
    <ligand>
        <name>Mg(2+)</name>
        <dbReference type="ChEBI" id="CHEBI:18420"/>
    </ligand>
</feature>
<keyword evidence="4" id="KW-0479">Metal-binding</keyword>
<dbReference type="AlphaFoldDB" id="A0AAD9IQI2"/>
<dbReference type="InterPro" id="IPR024156">
    <property type="entry name" value="Small_GTPase_ARF"/>
</dbReference>
<proteinExistence type="predicted"/>
<dbReference type="GO" id="GO:0003924">
    <property type="term" value="F:GTPase activity"/>
    <property type="evidence" value="ECO:0007669"/>
    <property type="project" value="InterPro"/>
</dbReference>
<keyword evidence="1 3" id="KW-0547">Nucleotide-binding</keyword>
<feature type="binding site" evidence="3">
    <location>
        <position position="28"/>
    </location>
    <ligand>
        <name>GTP</name>
        <dbReference type="ChEBI" id="CHEBI:37565"/>
    </ligand>
</feature>
<keyword evidence="6" id="KW-1185">Reference proteome</keyword>
<dbReference type="InterPro" id="IPR006689">
    <property type="entry name" value="Small_GTPase_ARF/SAR"/>
</dbReference>
<evidence type="ECO:0000256" key="2">
    <source>
        <dbReference type="ARBA" id="ARBA00023134"/>
    </source>
</evidence>
<reference evidence="5" key="1">
    <citation type="journal article" date="2023" name="Mol. Biol. Evol.">
        <title>Third-Generation Sequencing Reveals the Adaptive Role of the Epigenome in Three Deep-Sea Polychaetes.</title>
        <authorList>
            <person name="Perez M."/>
            <person name="Aroh O."/>
            <person name="Sun Y."/>
            <person name="Lan Y."/>
            <person name="Juniper S.K."/>
            <person name="Young C.R."/>
            <person name="Angers B."/>
            <person name="Qian P.Y."/>
        </authorList>
    </citation>
    <scope>NUCLEOTIDE SEQUENCE</scope>
    <source>
        <strain evidence="5">P08H-3</strain>
    </source>
</reference>
<evidence type="ECO:0000313" key="5">
    <source>
        <dbReference type="EMBL" id="KAK2139137.1"/>
    </source>
</evidence>
<dbReference type="Proteomes" id="UP001208570">
    <property type="component" value="Unassembled WGS sequence"/>
</dbReference>
<name>A0AAD9IQI2_9ANNE</name>
<comment type="caution">
    <text evidence="5">The sequence shown here is derived from an EMBL/GenBank/DDBJ whole genome shotgun (WGS) entry which is preliminary data.</text>
</comment>
<sequence>MTLPTIGFNVVRIRHDSGLVLMVWDIGGQSKVRRLWRDYCKELEDAVGPEELAVVLDLDKHDDVFNCHVQPTCAITGTGIDEAVSMLANRIKARCDSSHP</sequence>
<dbReference type="InterPro" id="IPR027417">
    <property type="entry name" value="P-loop_NTPase"/>
</dbReference>
<dbReference type="Pfam" id="PF00025">
    <property type="entry name" value="Arf"/>
    <property type="match status" value="1"/>
</dbReference>